<evidence type="ECO:0008006" key="3">
    <source>
        <dbReference type="Google" id="ProtNLM"/>
    </source>
</evidence>
<organism evidence="1 2">
    <name type="scientific">Candidatus Ryanbacteria bacterium RIFCSPHIGHO2_01_FULL_48_27</name>
    <dbReference type="NCBI Taxonomy" id="1802115"/>
    <lineage>
        <taxon>Bacteria</taxon>
        <taxon>Candidatus Ryaniibacteriota</taxon>
    </lineage>
</organism>
<protein>
    <recommendedName>
        <fullName evidence="3">Peptidase M11 gametolysin domain-containing protein</fullName>
    </recommendedName>
</protein>
<evidence type="ECO:0000313" key="1">
    <source>
        <dbReference type="EMBL" id="OGZ45745.1"/>
    </source>
</evidence>
<name>A0A1G2G669_9BACT</name>
<sequence>MKRIFIGLAVLFGMSTLLFAVRHRIAEAETKMEGELEIVHIDNFESQSAKEEYYLNALTGRRIKILLPKRQKIPKPWSRVEISGVERSGELQVGSLEVVGRGGTSESTGQLGMVPAPHQKIHKLAVIRVNFQNDKRRPNVLGTLRTNLFVGKNSVKKYFEEASFGKLTLEGYEKKDGDQYGWYTLPQKSSPCAVMNWKDAAFRLAAADGFHAENYDSVMIWFPLNPACIWNGVAMMGGSPAVSWINGSQISWVLAHELGHNLSLNHASMYRCVDASGKSVSVSNTCTSVEYGDLFDTMGSGTLFHFSSYAKSRLGWYAASDTQTISTDATVTIHPVEYPSSGAEVVRIPRGPNDAYYLEYRQPYGFDAPLKNISVVSGLSIRIAPMDLSLASRSYLIDTVPATAGNPWDAALMPGKIFTDADHGISIETVSASPESITVKITFAH</sequence>
<dbReference type="GO" id="GO:0008237">
    <property type="term" value="F:metallopeptidase activity"/>
    <property type="evidence" value="ECO:0007669"/>
    <property type="project" value="InterPro"/>
</dbReference>
<dbReference type="InterPro" id="IPR024079">
    <property type="entry name" value="MetalloPept_cat_dom_sf"/>
</dbReference>
<dbReference type="Proteomes" id="UP000177785">
    <property type="component" value="Unassembled WGS sequence"/>
</dbReference>
<dbReference type="Gene3D" id="3.40.390.10">
    <property type="entry name" value="Collagenase (Catalytic Domain)"/>
    <property type="match status" value="1"/>
</dbReference>
<reference evidence="1 2" key="1">
    <citation type="journal article" date="2016" name="Nat. Commun.">
        <title>Thousands of microbial genomes shed light on interconnected biogeochemical processes in an aquifer system.</title>
        <authorList>
            <person name="Anantharaman K."/>
            <person name="Brown C.T."/>
            <person name="Hug L.A."/>
            <person name="Sharon I."/>
            <person name="Castelle C.J."/>
            <person name="Probst A.J."/>
            <person name="Thomas B.C."/>
            <person name="Singh A."/>
            <person name="Wilkins M.J."/>
            <person name="Karaoz U."/>
            <person name="Brodie E.L."/>
            <person name="Williams K.H."/>
            <person name="Hubbard S.S."/>
            <person name="Banfield J.F."/>
        </authorList>
    </citation>
    <scope>NUCLEOTIDE SEQUENCE [LARGE SCALE GENOMIC DNA]</scope>
</reference>
<gene>
    <name evidence="1" type="ORF">A2756_02445</name>
</gene>
<accession>A0A1G2G669</accession>
<evidence type="ECO:0000313" key="2">
    <source>
        <dbReference type="Proteomes" id="UP000177785"/>
    </source>
</evidence>
<comment type="caution">
    <text evidence="1">The sequence shown here is derived from an EMBL/GenBank/DDBJ whole genome shotgun (WGS) entry which is preliminary data.</text>
</comment>
<dbReference type="STRING" id="1802115.A2756_02445"/>
<proteinExistence type="predicted"/>
<dbReference type="SUPFAM" id="SSF55486">
    <property type="entry name" value="Metalloproteases ('zincins'), catalytic domain"/>
    <property type="match status" value="1"/>
</dbReference>
<dbReference type="EMBL" id="MHNL01000005">
    <property type="protein sequence ID" value="OGZ45745.1"/>
    <property type="molecule type" value="Genomic_DNA"/>
</dbReference>
<dbReference type="AlphaFoldDB" id="A0A1G2G669"/>